<dbReference type="GO" id="GO:0008173">
    <property type="term" value="F:RNA methyltransferase activity"/>
    <property type="evidence" value="ECO:0007669"/>
    <property type="project" value="InterPro"/>
</dbReference>
<comment type="caution">
    <text evidence="6">The sequence shown here is derived from an EMBL/GenBank/DDBJ whole genome shotgun (WGS) entry which is preliminary data.</text>
</comment>
<dbReference type="AlphaFoldDB" id="A0A9D2MUX2"/>
<name>A0A9D2MUX2_9FIRM</name>
<dbReference type="Gene3D" id="3.30.1330.30">
    <property type="match status" value="1"/>
</dbReference>
<dbReference type="InterPro" id="IPR029026">
    <property type="entry name" value="tRNA_m1G_MTases_N"/>
</dbReference>
<keyword evidence="2 6" id="KW-0489">Methyltransferase</keyword>
<dbReference type="SUPFAM" id="SSF55315">
    <property type="entry name" value="L30e-like"/>
    <property type="match status" value="1"/>
</dbReference>
<dbReference type="GO" id="GO:0003723">
    <property type="term" value="F:RNA binding"/>
    <property type="evidence" value="ECO:0007669"/>
    <property type="project" value="InterPro"/>
</dbReference>
<dbReference type="InterPro" id="IPR029064">
    <property type="entry name" value="Ribosomal_eL30-like_sf"/>
</dbReference>
<evidence type="ECO:0000259" key="5">
    <source>
        <dbReference type="Pfam" id="PF22435"/>
    </source>
</evidence>
<evidence type="ECO:0000313" key="7">
    <source>
        <dbReference type="Proteomes" id="UP000826793"/>
    </source>
</evidence>
<reference evidence="6" key="1">
    <citation type="journal article" date="2021" name="PeerJ">
        <title>Extensive microbial diversity within the chicken gut microbiome revealed by metagenomics and culture.</title>
        <authorList>
            <person name="Gilroy R."/>
            <person name="Ravi A."/>
            <person name="Getino M."/>
            <person name="Pursley I."/>
            <person name="Horton D.L."/>
            <person name="Alikhan N.F."/>
            <person name="Baker D."/>
            <person name="Gharbi K."/>
            <person name="Hall N."/>
            <person name="Watson M."/>
            <person name="Adriaenssens E.M."/>
            <person name="Foster-Nyarko E."/>
            <person name="Jarju S."/>
            <person name="Secka A."/>
            <person name="Antonio M."/>
            <person name="Oren A."/>
            <person name="Chaudhuri R.R."/>
            <person name="La Ragione R."/>
            <person name="Hildebrand F."/>
            <person name="Pallen M.J."/>
        </authorList>
    </citation>
    <scope>NUCLEOTIDE SEQUENCE</scope>
    <source>
        <strain evidence="6">CHK185-1770</strain>
    </source>
</reference>
<accession>A0A9D2MUX2</accession>
<dbReference type="PANTHER" id="PTHR43191:SF2">
    <property type="entry name" value="RRNA METHYLTRANSFERASE 3, MITOCHONDRIAL"/>
    <property type="match status" value="1"/>
</dbReference>
<gene>
    <name evidence="6" type="ORF">H9710_03105</name>
</gene>
<evidence type="ECO:0000313" key="6">
    <source>
        <dbReference type="EMBL" id="HJB97551.1"/>
    </source>
</evidence>
<dbReference type="GO" id="GO:0032259">
    <property type="term" value="P:methylation"/>
    <property type="evidence" value="ECO:0007669"/>
    <property type="project" value="UniProtKB-KW"/>
</dbReference>
<feature type="domain" description="MRM3-like substrate binding" evidence="5">
    <location>
        <begin position="9"/>
        <end position="96"/>
    </location>
</feature>
<dbReference type="GO" id="GO:0006396">
    <property type="term" value="P:RNA processing"/>
    <property type="evidence" value="ECO:0007669"/>
    <property type="project" value="InterPro"/>
</dbReference>
<dbReference type="Proteomes" id="UP000826793">
    <property type="component" value="Unassembled WGS sequence"/>
</dbReference>
<comment type="similarity">
    <text evidence="1">Belongs to the class IV-like SAM-binding methyltransferase superfamily. RNA methyltransferase TrmH family.</text>
</comment>
<evidence type="ECO:0000256" key="3">
    <source>
        <dbReference type="ARBA" id="ARBA00022679"/>
    </source>
</evidence>
<dbReference type="InterPro" id="IPR053888">
    <property type="entry name" value="MRM3-like_sub_bind"/>
</dbReference>
<dbReference type="InterPro" id="IPR001537">
    <property type="entry name" value="SpoU_MeTrfase"/>
</dbReference>
<dbReference type="Pfam" id="PF00588">
    <property type="entry name" value="SpoU_methylase"/>
    <property type="match status" value="1"/>
</dbReference>
<keyword evidence="3" id="KW-0808">Transferase</keyword>
<dbReference type="SUPFAM" id="SSF75217">
    <property type="entry name" value="alpha/beta knot"/>
    <property type="match status" value="1"/>
</dbReference>
<dbReference type="Pfam" id="PF22435">
    <property type="entry name" value="MRM3-like_sub_bind"/>
    <property type="match status" value="1"/>
</dbReference>
<evidence type="ECO:0000256" key="2">
    <source>
        <dbReference type="ARBA" id="ARBA00022603"/>
    </source>
</evidence>
<dbReference type="InterPro" id="IPR029028">
    <property type="entry name" value="Alpha/beta_knot_MTases"/>
</dbReference>
<dbReference type="InterPro" id="IPR051259">
    <property type="entry name" value="rRNA_Methyltransferase"/>
</dbReference>
<evidence type="ECO:0000259" key="4">
    <source>
        <dbReference type="Pfam" id="PF00588"/>
    </source>
</evidence>
<evidence type="ECO:0000256" key="1">
    <source>
        <dbReference type="ARBA" id="ARBA00007228"/>
    </source>
</evidence>
<dbReference type="CDD" id="cd18095">
    <property type="entry name" value="SpoU-like_rRNA-MTase"/>
    <property type="match status" value="1"/>
</dbReference>
<feature type="domain" description="tRNA/rRNA methyltransferase SpoU type" evidence="4">
    <location>
        <begin position="119"/>
        <end position="260"/>
    </location>
</feature>
<protein>
    <submittedName>
        <fullName evidence="6">RNA methyltransferase</fullName>
    </submittedName>
</protein>
<dbReference type="Gene3D" id="3.40.1280.10">
    <property type="match status" value="1"/>
</dbReference>
<dbReference type="EMBL" id="DWXG01000028">
    <property type="protein sequence ID" value="HJB97551.1"/>
    <property type="molecule type" value="Genomic_DNA"/>
</dbReference>
<organism evidence="6 7">
    <name type="scientific">Candidatus Acutalibacter pullicola</name>
    <dbReference type="NCBI Taxonomy" id="2838417"/>
    <lineage>
        <taxon>Bacteria</taxon>
        <taxon>Bacillati</taxon>
        <taxon>Bacillota</taxon>
        <taxon>Clostridia</taxon>
        <taxon>Eubacteriales</taxon>
        <taxon>Acutalibacteraceae</taxon>
        <taxon>Acutalibacter</taxon>
    </lineage>
</organism>
<proteinExistence type="inferred from homology"/>
<reference evidence="6" key="2">
    <citation type="submission" date="2021-04" db="EMBL/GenBank/DDBJ databases">
        <authorList>
            <person name="Gilroy R."/>
        </authorList>
    </citation>
    <scope>NUCLEOTIDE SEQUENCE</scope>
    <source>
        <strain evidence="6">CHK185-1770</strain>
    </source>
</reference>
<sequence length="273" mass="29185">METITSRQNPTVRRAAELLASPGERRARREFLCEGARLCRDAALSGLTVRQCFFTAAAREKYAAYLEPVLQASGESFQVADHVAALLSSTKSSQGIYCVCAWPASLEGEKAPSAPQSACVVLENLQDPGNLGTVLRTAEALGLRRVILLGECCDPLSPKVLRASMGAVFRLELEAERSPQALCARLGEAGFTLLATVPHREAQPVTELDFSQGRWAVCIGNEGNGLSPETIALCHRQVTIPMGGRAESLNASAAATILLWELARAGKKEDAHG</sequence>
<dbReference type="PANTHER" id="PTHR43191">
    <property type="entry name" value="RRNA METHYLTRANSFERASE 3"/>
    <property type="match status" value="1"/>
</dbReference>